<evidence type="ECO:0000256" key="3">
    <source>
        <dbReference type="ARBA" id="ARBA00022475"/>
    </source>
</evidence>
<keyword evidence="6 11" id="KW-0732">Signal</keyword>
<feature type="signal peptide" evidence="11">
    <location>
        <begin position="1"/>
        <end position="22"/>
    </location>
</feature>
<name>A0ABM1K832_GEKJA</name>
<evidence type="ECO:0000256" key="9">
    <source>
        <dbReference type="ARBA" id="ARBA00023180"/>
    </source>
</evidence>
<organism evidence="12 13">
    <name type="scientific">Gekko japonicus</name>
    <name type="common">Schlegel's Japanese gecko</name>
    <dbReference type="NCBI Taxonomy" id="146911"/>
    <lineage>
        <taxon>Eukaryota</taxon>
        <taxon>Metazoa</taxon>
        <taxon>Chordata</taxon>
        <taxon>Craniata</taxon>
        <taxon>Vertebrata</taxon>
        <taxon>Euteleostomi</taxon>
        <taxon>Lepidosauria</taxon>
        <taxon>Squamata</taxon>
        <taxon>Bifurcata</taxon>
        <taxon>Gekkota</taxon>
        <taxon>Gekkonidae</taxon>
        <taxon>Gekkoninae</taxon>
        <taxon>Gekko</taxon>
    </lineage>
</organism>
<comment type="subcellular location">
    <subcellularLocation>
        <location evidence="1">Cell membrane</location>
        <topology evidence="1">Lipid-anchor</topology>
        <topology evidence="1">GPI-anchor</topology>
    </subcellularLocation>
    <subcellularLocation>
        <location evidence="2">Secreted</location>
    </subcellularLocation>
</comment>
<accession>A0ABM1K832</accession>
<proteinExistence type="predicted"/>
<keyword evidence="3" id="KW-1003">Cell membrane</keyword>
<sequence>MKHPLFVSIFCLLTAAFPPILSKECYYCEITDSTKCPGTKMICEDDEDCFDGQGAAMGVSLIRNKGCTRAIYCGKEQPISYMGVTYSLVTNCCKGDMCNAAQGLTAPSLFLQLLSTSVLLLGGLL</sequence>
<dbReference type="Gene3D" id="2.10.60.10">
    <property type="entry name" value="CD59"/>
    <property type="match status" value="1"/>
</dbReference>
<dbReference type="InterPro" id="IPR046354">
    <property type="entry name" value="SPACA4/Bouncer"/>
</dbReference>
<evidence type="ECO:0000256" key="6">
    <source>
        <dbReference type="ARBA" id="ARBA00022729"/>
    </source>
</evidence>
<reference evidence="13" key="1">
    <citation type="submission" date="2025-08" db="UniProtKB">
        <authorList>
            <consortium name="RefSeq"/>
        </authorList>
    </citation>
    <scope>IDENTIFICATION</scope>
</reference>
<evidence type="ECO:0000313" key="13">
    <source>
        <dbReference type="RefSeq" id="XP_015269869.1"/>
    </source>
</evidence>
<keyword evidence="8" id="KW-1015">Disulfide bond</keyword>
<dbReference type="PANTHER" id="PTHR47613">
    <property type="entry name" value="SPERM ACROSOME MEMBRANE-ASSOCIATED PROTEIN 4"/>
    <property type="match status" value="1"/>
</dbReference>
<evidence type="ECO:0000256" key="10">
    <source>
        <dbReference type="ARBA" id="ARBA00023288"/>
    </source>
</evidence>
<evidence type="ECO:0000256" key="4">
    <source>
        <dbReference type="ARBA" id="ARBA00022525"/>
    </source>
</evidence>
<keyword evidence="12" id="KW-1185">Reference proteome</keyword>
<keyword evidence="5" id="KW-0336">GPI-anchor</keyword>
<dbReference type="PANTHER" id="PTHR47613:SF1">
    <property type="entry name" value="SPERM ACROSOME MEMBRANE-ASSOCIATED PROTEIN 4"/>
    <property type="match status" value="1"/>
</dbReference>
<keyword evidence="4" id="KW-0964">Secreted</keyword>
<evidence type="ECO:0000256" key="2">
    <source>
        <dbReference type="ARBA" id="ARBA00004613"/>
    </source>
</evidence>
<evidence type="ECO:0000256" key="11">
    <source>
        <dbReference type="SAM" id="SignalP"/>
    </source>
</evidence>
<evidence type="ECO:0000313" key="12">
    <source>
        <dbReference type="Proteomes" id="UP000694871"/>
    </source>
</evidence>
<evidence type="ECO:0000256" key="1">
    <source>
        <dbReference type="ARBA" id="ARBA00004609"/>
    </source>
</evidence>
<gene>
    <name evidence="13" type="primary">SPACA4</name>
</gene>
<feature type="chain" id="PRO_5045827195" evidence="11">
    <location>
        <begin position="23"/>
        <end position="125"/>
    </location>
</feature>
<dbReference type="Proteomes" id="UP000694871">
    <property type="component" value="Unplaced"/>
</dbReference>
<keyword evidence="9" id="KW-0325">Glycoprotein</keyword>
<dbReference type="RefSeq" id="XP_015269869.1">
    <property type="nucleotide sequence ID" value="XM_015414383.1"/>
</dbReference>
<dbReference type="SUPFAM" id="SSF57302">
    <property type="entry name" value="Snake toxin-like"/>
    <property type="match status" value="1"/>
</dbReference>
<evidence type="ECO:0000256" key="5">
    <source>
        <dbReference type="ARBA" id="ARBA00022622"/>
    </source>
</evidence>
<evidence type="ECO:0000256" key="8">
    <source>
        <dbReference type="ARBA" id="ARBA00023157"/>
    </source>
</evidence>
<dbReference type="InterPro" id="IPR045860">
    <property type="entry name" value="Snake_toxin-like_sf"/>
</dbReference>
<keyword evidence="10" id="KW-0449">Lipoprotein</keyword>
<protein>
    <submittedName>
        <fullName evidence="13">Sperm acrosome membrane-associated protein 4</fullName>
    </submittedName>
</protein>
<keyword evidence="7" id="KW-0472">Membrane</keyword>
<evidence type="ECO:0000256" key="7">
    <source>
        <dbReference type="ARBA" id="ARBA00023136"/>
    </source>
</evidence>
<dbReference type="GeneID" id="107113116"/>
<dbReference type="CDD" id="cd23574">
    <property type="entry name" value="TFP_LU_ECD_SPACA4"/>
    <property type="match status" value="1"/>
</dbReference>